<reference evidence="3" key="1">
    <citation type="submission" date="2023-03" db="EMBL/GenBank/DDBJ databases">
        <title>Massive genome expansion in bonnet fungi (Mycena s.s.) driven by repeated elements and novel gene families across ecological guilds.</title>
        <authorList>
            <consortium name="Lawrence Berkeley National Laboratory"/>
            <person name="Harder C.B."/>
            <person name="Miyauchi S."/>
            <person name="Viragh M."/>
            <person name="Kuo A."/>
            <person name="Thoen E."/>
            <person name="Andreopoulos B."/>
            <person name="Lu D."/>
            <person name="Skrede I."/>
            <person name="Drula E."/>
            <person name="Henrissat B."/>
            <person name="Morin E."/>
            <person name="Kohler A."/>
            <person name="Barry K."/>
            <person name="LaButti K."/>
            <person name="Morin E."/>
            <person name="Salamov A."/>
            <person name="Lipzen A."/>
            <person name="Mereny Z."/>
            <person name="Hegedus B."/>
            <person name="Baldrian P."/>
            <person name="Stursova M."/>
            <person name="Weitz H."/>
            <person name="Taylor A."/>
            <person name="Grigoriev I.V."/>
            <person name="Nagy L.G."/>
            <person name="Martin F."/>
            <person name="Kauserud H."/>
        </authorList>
    </citation>
    <scope>NUCLEOTIDE SEQUENCE</scope>
    <source>
        <strain evidence="3">9284</strain>
    </source>
</reference>
<dbReference type="EMBL" id="JARKIF010000008">
    <property type="protein sequence ID" value="KAJ7632169.1"/>
    <property type="molecule type" value="Genomic_DNA"/>
</dbReference>
<dbReference type="InterPro" id="IPR024535">
    <property type="entry name" value="RHGA/B-epi-like_pectate_lyase"/>
</dbReference>
<accession>A0AAD7BVV7</accession>
<feature type="domain" description="Rhamnogalacturonase A/B/Epimerase-like pectate lyase" evidence="2">
    <location>
        <begin position="60"/>
        <end position="290"/>
    </location>
</feature>
<proteinExistence type="predicted"/>
<protein>
    <submittedName>
        <fullName evidence="3">Exo-beta-1,3-glucanase</fullName>
    </submittedName>
</protein>
<dbReference type="Gene3D" id="2.160.20.10">
    <property type="entry name" value="Single-stranded right-handed beta-helix, Pectin lyase-like"/>
    <property type="match status" value="2"/>
</dbReference>
<dbReference type="SUPFAM" id="SSF51126">
    <property type="entry name" value="Pectin lyase-like"/>
    <property type="match status" value="2"/>
</dbReference>
<name>A0AAD7BVV7_9AGAR</name>
<evidence type="ECO:0000256" key="1">
    <source>
        <dbReference type="SAM" id="SignalP"/>
    </source>
</evidence>
<dbReference type="Proteomes" id="UP001221142">
    <property type="component" value="Unassembled WGS sequence"/>
</dbReference>
<feature type="signal peptide" evidence="1">
    <location>
        <begin position="1"/>
        <end position="19"/>
    </location>
</feature>
<organism evidence="3 4">
    <name type="scientific">Roridomyces roridus</name>
    <dbReference type="NCBI Taxonomy" id="1738132"/>
    <lineage>
        <taxon>Eukaryota</taxon>
        <taxon>Fungi</taxon>
        <taxon>Dikarya</taxon>
        <taxon>Basidiomycota</taxon>
        <taxon>Agaricomycotina</taxon>
        <taxon>Agaricomycetes</taxon>
        <taxon>Agaricomycetidae</taxon>
        <taxon>Agaricales</taxon>
        <taxon>Marasmiineae</taxon>
        <taxon>Mycenaceae</taxon>
        <taxon>Roridomyces</taxon>
    </lineage>
</organism>
<dbReference type="InterPro" id="IPR011050">
    <property type="entry name" value="Pectin_lyase_fold/virulence"/>
</dbReference>
<evidence type="ECO:0000259" key="2">
    <source>
        <dbReference type="Pfam" id="PF12708"/>
    </source>
</evidence>
<evidence type="ECO:0000313" key="4">
    <source>
        <dbReference type="Proteomes" id="UP001221142"/>
    </source>
</evidence>
<sequence>MLPLFLSLMGLALNALALGTSCSAPLGAGTAAPSDPFWLQNIKHQGLSAFNPTPSSYQVYRNVKDFGAVGDGVHDDTAAINAAISLGDRCFGAQNGCNSSTIAPAVVFFPKGTYLISTSIIALYYTQLIGDANAPPTILATAGFTGDALIDADPYIPGGGGAQYYTNQNNFFRSVRNFVIDTTRIPISSIAGTGLHWQLSQSTSLQNIVVNMPTAPGTAHRGIWMENGSGGFMGDLITNGGGYGLYVGNQQFTVRNVTINNAVAAAVGGTWNWGWTWQGIRIQNCPIGFDLTTGSTADAQFVSGEMILDATVTNVPIFIRTSTSSNGQLIGAGSLVLNNIRLNNVPTAIATVQGAVVLAGTSGSTTIASWAQGNVYKGTNPAGTFTQGNIASPSKPAVLLDSAGNVFSRGRPHVRDQGAKGDGNTDDTAALQAVFNQFSGCKIIFFDAGTYVITSTLKIPAGTQMVGEGWSVIAARGSFFQDINNPQVAVQVGAPGSTGVMEITDIVFSVIGSTGGTIMVEWNIKGSSQGAAGMWDSHIRLGGSAWHQPPAAPVPQLRSRRNSQLYGSLPCSPLDGPVQRVPRGLAPGCGPLTTTWTSRAWEDISLYSGRGILSESAGPVWMIGTGAEHFAMYQYSLVGAQNHYMGLIQTETPYYQPNPSAPTPFTINGAFSDPTSVGTSAWGLVVSKSSNILIFGAGLYSFFSTYSQDCLDTTNCQSQIVNIDSTSQVAIYSLSTVGTTTQIHVNNQPIINQSSNLNGFASLVSAWTS</sequence>
<keyword evidence="1" id="KW-0732">Signal</keyword>
<dbReference type="CDD" id="cd23668">
    <property type="entry name" value="GH55_beta13glucanase-like"/>
    <property type="match status" value="1"/>
</dbReference>
<dbReference type="GO" id="GO:0004650">
    <property type="term" value="F:polygalacturonase activity"/>
    <property type="evidence" value="ECO:0007669"/>
    <property type="project" value="InterPro"/>
</dbReference>
<dbReference type="PANTHER" id="PTHR33928:SF2">
    <property type="entry name" value="PECTATE LYASE SUPERFAMILY PROTEIN DOMAIN-CONTAINING PROTEIN-RELATED"/>
    <property type="match status" value="1"/>
</dbReference>
<dbReference type="InterPro" id="IPR039279">
    <property type="entry name" value="QRT3-like"/>
</dbReference>
<feature type="chain" id="PRO_5042028399" evidence="1">
    <location>
        <begin position="20"/>
        <end position="769"/>
    </location>
</feature>
<evidence type="ECO:0000313" key="3">
    <source>
        <dbReference type="EMBL" id="KAJ7632169.1"/>
    </source>
</evidence>
<comment type="caution">
    <text evidence="3">The sequence shown here is derived from an EMBL/GenBank/DDBJ whole genome shotgun (WGS) entry which is preliminary data.</text>
</comment>
<feature type="domain" description="Rhamnogalacturonase A/B/Epimerase-like pectate lyase" evidence="2">
    <location>
        <begin position="414"/>
        <end position="479"/>
    </location>
</feature>
<dbReference type="AlphaFoldDB" id="A0AAD7BVV7"/>
<gene>
    <name evidence="3" type="ORF">FB45DRAFT_1026360</name>
</gene>
<keyword evidence="4" id="KW-1185">Reference proteome</keyword>
<dbReference type="InterPro" id="IPR012334">
    <property type="entry name" value="Pectin_lyas_fold"/>
</dbReference>
<dbReference type="Pfam" id="PF12708">
    <property type="entry name" value="Pect-lyase_RHGA_epim"/>
    <property type="match status" value="2"/>
</dbReference>
<dbReference type="PANTHER" id="PTHR33928">
    <property type="entry name" value="POLYGALACTURONASE QRT3"/>
    <property type="match status" value="1"/>
</dbReference>